<dbReference type="Pfam" id="PF00173">
    <property type="entry name" value="Cyt-b5"/>
    <property type="match status" value="1"/>
</dbReference>
<comment type="cofactor">
    <cofactor evidence="1">
        <name>Mo-molybdopterin</name>
        <dbReference type="ChEBI" id="CHEBI:71302"/>
    </cofactor>
</comment>
<keyword evidence="6" id="KW-0560">Oxidoreductase</keyword>
<dbReference type="PRINTS" id="PR00407">
    <property type="entry name" value="EUMOPTERIN"/>
</dbReference>
<evidence type="ECO:0000256" key="2">
    <source>
        <dbReference type="ARBA" id="ARBA00012673"/>
    </source>
</evidence>
<protein>
    <recommendedName>
        <fullName evidence="3">Nitrate reductase [NADPH]</fullName>
        <ecNumber evidence="2">1.7.1.3</ecNumber>
    </recommendedName>
</protein>
<dbReference type="InterPro" id="IPR014756">
    <property type="entry name" value="Ig_E-set"/>
</dbReference>
<dbReference type="SUPFAM" id="SSF81296">
    <property type="entry name" value="E set domains"/>
    <property type="match status" value="1"/>
</dbReference>
<reference evidence="9 10" key="1">
    <citation type="submission" date="2023-08" db="EMBL/GenBank/DDBJ databases">
        <title>Black Yeasts Isolated from many extreme environments.</title>
        <authorList>
            <person name="Coleine C."/>
            <person name="Stajich J.E."/>
            <person name="Selbmann L."/>
        </authorList>
    </citation>
    <scope>NUCLEOTIDE SEQUENCE [LARGE SCALE GENOMIC DNA]</scope>
    <source>
        <strain evidence="9 10">CCFEE 5386</strain>
    </source>
</reference>
<dbReference type="Gene3D" id="3.10.120.10">
    <property type="entry name" value="Cytochrome b5-like heme/steroid binding domain"/>
    <property type="match status" value="1"/>
</dbReference>
<comment type="caution">
    <text evidence="9">The sequence shown here is derived from an EMBL/GenBank/DDBJ whole genome shotgun (WGS) entry which is preliminary data.</text>
</comment>
<evidence type="ECO:0000256" key="5">
    <source>
        <dbReference type="ARBA" id="ARBA00022723"/>
    </source>
</evidence>
<organism evidence="9 10">
    <name type="scientific">Rachicladosporium monterosium</name>
    <dbReference type="NCBI Taxonomy" id="1507873"/>
    <lineage>
        <taxon>Eukaryota</taxon>
        <taxon>Fungi</taxon>
        <taxon>Dikarya</taxon>
        <taxon>Ascomycota</taxon>
        <taxon>Pezizomycotina</taxon>
        <taxon>Dothideomycetes</taxon>
        <taxon>Dothideomycetidae</taxon>
        <taxon>Cladosporiales</taxon>
        <taxon>Cladosporiaceae</taxon>
        <taxon>Rachicladosporium</taxon>
    </lineage>
</organism>
<sequence>MGAVKWARLLRVAGLSGRKGYGIVDQPGALQSLSLGLTPCRLAAGLHATVPLHRAHQGGSRTRLVSRAGPTTLGILLLAAGLASALLHPSNPTFAEEPPAPNERPLIRLAEIQEHNREAGTFWVYRGDRVYDITDWVPNHPGGEVILRAVGGSIEPYWNIFTIHQNRDVYDILEQYFIGNIDPRDLVDGKAPARLVDDPFKSDPERDSSLMVRSSRPCNAETPASELGTFITPAEKFYVRNHLWVPDVGDAEDHRLTIELIDGEEVTYSVADLRKNFREYNITATLQCSGNRRAHMTAGSRPTNGLQWQIGAISTATWTGVRLRDVLAHAGVDLNEPDEDIKHAQFVGAEAYGASISFDKAIDRHGDVMLVYAMNGQALPRDHGYPLRVLVPGHVAARSVKWLNKVILSGDESTSQWQKRDYKCFGPNVASHNVNWDDAPAIQETPVQSAITGVRQVKGDRLRDSDLARVYGLEEESVVLEGYAFAGGGREIIRVDVSPDNGKTWWQAQLLPHDKDVHDDNQKAWAWKQWRLAVPTHALHEHFCVKAVDESYNSQPEQFDAFYNFRGNLANGWHRVPVSSRSKD</sequence>
<evidence type="ECO:0000313" key="10">
    <source>
        <dbReference type="Proteomes" id="UP001308179"/>
    </source>
</evidence>
<dbReference type="InterPro" id="IPR036374">
    <property type="entry name" value="OxRdtase_Mopterin-bd_sf"/>
</dbReference>
<dbReference type="Gene3D" id="2.60.40.650">
    <property type="match status" value="1"/>
</dbReference>
<dbReference type="Gene3D" id="3.90.420.10">
    <property type="entry name" value="Oxidoreductase, molybdopterin-binding domain"/>
    <property type="match status" value="1"/>
</dbReference>
<evidence type="ECO:0000256" key="1">
    <source>
        <dbReference type="ARBA" id="ARBA00001924"/>
    </source>
</evidence>
<dbReference type="SUPFAM" id="SSF56524">
    <property type="entry name" value="Oxidoreductase molybdopterin-binding domain"/>
    <property type="match status" value="1"/>
</dbReference>
<feature type="domain" description="Cytochrome b5 heme-binding" evidence="8">
    <location>
        <begin position="104"/>
        <end position="182"/>
    </location>
</feature>
<evidence type="ECO:0000313" key="9">
    <source>
        <dbReference type="EMBL" id="KAK5147786.1"/>
    </source>
</evidence>
<proteinExistence type="predicted"/>
<dbReference type="EC" id="1.7.1.3" evidence="2"/>
<keyword evidence="10" id="KW-1185">Reference proteome</keyword>
<dbReference type="InterPro" id="IPR001199">
    <property type="entry name" value="Cyt_B5-like_heme/steroid-bd"/>
</dbReference>
<dbReference type="InterPro" id="IPR005066">
    <property type="entry name" value="MoCF_OxRdtse_dimer"/>
</dbReference>
<dbReference type="PROSITE" id="PS50255">
    <property type="entry name" value="CYTOCHROME_B5_2"/>
    <property type="match status" value="1"/>
</dbReference>
<dbReference type="Proteomes" id="UP001308179">
    <property type="component" value="Unassembled WGS sequence"/>
</dbReference>
<gene>
    <name evidence="9" type="ORF">LTR32_000805</name>
</gene>
<dbReference type="InterPro" id="IPR036400">
    <property type="entry name" value="Cyt_B5-like_heme/steroid_sf"/>
</dbReference>
<evidence type="ECO:0000256" key="4">
    <source>
        <dbReference type="ARBA" id="ARBA00022505"/>
    </source>
</evidence>
<evidence type="ECO:0000256" key="3">
    <source>
        <dbReference type="ARBA" id="ARBA00015499"/>
    </source>
</evidence>
<dbReference type="PANTHER" id="PTHR19372:SF7">
    <property type="entry name" value="SULFITE OXIDASE, MITOCHONDRIAL"/>
    <property type="match status" value="1"/>
</dbReference>
<name>A0ABR0LGZ1_9PEZI</name>
<dbReference type="SMART" id="SM01117">
    <property type="entry name" value="Cyt-b5"/>
    <property type="match status" value="1"/>
</dbReference>
<dbReference type="Pfam" id="PF03404">
    <property type="entry name" value="Mo-co_dimer"/>
    <property type="match status" value="1"/>
</dbReference>
<keyword evidence="5" id="KW-0479">Metal-binding</keyword>
<evidence type="ECO:0000256" key="6">
    <source>
        <dbReference type="ARBA" id="ARBA00023002"/>
    </source>
</evidence>
<dbReference type="PANTHER" id="PTHR19372">
    <property type="entry name" value="SULFITE REDUCTASE"/>
    <property type="match status" value="1"/>
</dbReference>
<dbReference type="SUPFAM" id="SSF55856">
    <property type="entry name" value="Cytochrome b5-like heme/steroid binding domain"/>
    <property type="match status" value="1"/>
</dbReference>
<dbReference type="EMBL" id="JAVRRR010000025">
    <property type="protein sequence ID" value="KAK5147786.1"/>
    <property type="molecule type" value="Genomic_DNA"/>
</dbReference>
<keyword evidence="4" id="KW-0500">Molybdenum</keyword>
<dbReference type="Pfam" id="PF00174">
    <property type="entry name" value="Oxidored_molyb"/>
    <property type="match status" value="1"/>
</dbReference>
<accession>A0ABR0LGZ1</accession>
<dbReference type="InterPro" id="IPR008335">
    <property type="entry name" value="Mopterin_OxRdtase_euk"/>
</dbReference>
<comment type="catalytic activity">
    <reaction evidence="7">
        <text>nitrite + NADP(+) + H2O = nitrate + NADPH + H(+)</text>
        <dbReference type="Rhea" id="RHEA:19061"/>
        <dbReference type="ChEBI" id="CHEBI:15377"/>
        <dbReference type="ChEBI" id="CHEBI:15378"/>
        <dbReference type="ChEBI" id="CHEBI:16301"/>
        <dbReference type="ChEBI" id="CHEBI:17632"/>
        <dbReference type="ChEBI" id="CHEBI:57783"/>
        <dbReference type="ChEBI" id="CHEBI:58349"/>
        <dbReference type="EC" id="1.7.1.3"/>
    </reaction>
</comment>
<evidence type="ECO:0000256" key="7">
    <source>
        <dbReference type="ARBA" id="ARBA00049155"/>
    </source>
</evidence>
<evidence type="ECO:0000259" key="8">
    <source>
        <dbReference type="PROSITE" id="PS50255"/>
    </source>
</evidence>
<dbReference type="InterPro" id="IPR000572">
    <property type="entry name" value="OxRdtase_Mopterin-bd_dom"/>
</dbReference>